<name>A0ABR2G8W5_9ROSI</name>
<organism evidence="1 2">
    <name type="scientific">Hibiscus sabdariffa</name>
    <name type="common">roselle</name>
    <dbReference type="NCBI Taxonomy" id="183260"/>
    <lineage>
        <taxon>Eukaryota</taxon>
        <taxon>Viridiplantae</taxon>
        <taxon>Streptophyta</taxon>
        <taxon>Embryophyta</taxon>
        <taxon>Tracheophyta</taxon>
        <taxon>Spermatophyta</taxon>
        <taxon>Magnoliopsida</taxon>
        <taxon>eudicotyledons</taxon>
        <taxon>Gunneridae</taxon>
        <taxon>Pentapetalae</taxon>
        <taxon>rosids</taxon>
        <taxon>malvids</taxon>
        <taxon>Malvales</taxon>
        <taxon>Malvaceae</taxon>
        <taxon>Malvoideae</taxon>
        <taxon>Hibiscus</taxon>
    </lineage>
</organism>
<gene>
    <name evidence="1" type="ORF">V6N12_065154</name>
</gene>
<evidence type="ECO:0000313" key="1">
    <source>
        <dbReference type="EMBL" id="KAK8596674.1"/>
    </source>
</evidence>
<protein>
    <submittedName>
        <fullName evidence="1">Uncharacterized protein</fullName>
    </submittedName>
</protein>
<sequence>MNAPVPQINLTSWTSLVQALADHSIISSLVFDLERSSQVMRSLFREWVYKGGKIRIDPRKSRCREEAKLEDVIGRSEVEELPEFEDGAFEVKRKETCWG</sequence>
<reference evidence="1 2" key="1">
    <citation type="journal article" date="2024" name="G3 (Bethesda)">
        <title>Genome assembly of Hibiscus sabdariffa L. provides insights into metabolisms of medicinal natural products.</title>
        <authorList>
            <person name="Kim T."/>
        </authorList>
    </citation>
    <scope>NUCLEOTIDE SEQUENCE [LARGE SCALE GENOMIC DNA]</scope>
    <source>
        <strain evidence="1">TK-2024</strain>
        <tissue evidence="1">Old leaves</tissue>
    </source>
</reference>
<keyword evidence="2" id="KW-1185">Reference proteome</keyword>
<proteinExistence type="predicted"/>
<dbReference type="EMBL" id="JBBPBM010000002">
    <property type="protein sequence ID" value="KAK8596674.1"/>
    <property type="molecule type" value="Genomic_DNA"/>
</dbReference>
<evidence type="ECO:0000313" key="2">
    <source>
        <dbReference type="Proteomes" id="UP001472677"/>
    </source>
</evidence>
<dbReference type="Proteomes" id="UP001472677">
    <property type="component" value="Unassembled WGS sequence"/>
</dbReference>
<accession>A0ABR2G8W5</accession>
<comment type="caution">
    <text evidence="1">The sequence shown here is derived from an EMBL/GenBank/DDBJ whole genome shotgun (WGS) entry which is preliminary data.</text>
</comment>